<dbReference type="InterPro" id="IPR050810">
    <property type="entry name" value="Bact_Secretion_Sys_Channel"/>
</dbReference>
<organism evidence="4 5">
    <name type="scientific">Phyllobacterium myrsinacearum</name>
    <dbReference type="NCBI Taxonomy" id="28101"/>
    <lineage>
        <taxon>Bacteria</taxon>
        <taxon>Pseudomonadati</taxon>
        <taxon>Pseudomonadota</taxon>
        <taxon>Alphaproteobacteria</taxon>
        <taxon>Hyphomicrobiales</taxon>
        <taxon>Phyllobacteriaceae</taxon>
        <taxon>Phyllobacterium</taxon>
    </lineage>
</organism>
<accession>A0A2S9JQH6</accession>
<evidence type="ECO:0000313" key="5">
    <source>
        <dbReference type="Proteomes" id="UP000238563"/>
    </source>
</evidence>
<name>A0A2S9JQH6_9HYPH</name>
<dbReference type="OrthoDB" id="9775455at2"/>
<protein>
    <submittedName>
        <fullName evidence="4">Type II and III secretion system protein RhcC2</fullName>
    </submittedName>
</protein>
<dbReference type="PANTHER" id="PTHR30332">
    <property type="entry name" value="PROBABLE GENERAL SECRETION PATHWAY PROTEIN D"/>
    <property type="match status" value="1"/>
</dbReference>
<evidence type="ECO:0000313" key="4">
    <source>
        <dbReference type="EMBL" id="PRD55431.1"/>
    </source>
</evidence>
<dbReference type="InterPro" id="IPR001775">
    <property type="entry name" value="GspD/PilQ"/>
</dbReference>
<comment type="similarity">
    <text evidence="1">Belongs to the bacterial secretin family.</text>
</comment>
<dbReference type="EMBL" id="PVBT01000002">
    <property type="protein sequence ID" value="PRD55431.1"/>
    <property type="molecule type" value="Genomic_DNA"/>
</dbReference>
<dbReference type="PRINTS" id="PR00811">
    <property type="entry name" value="BCTERIALGSPD"/>
</dbReference>
<evidence type="ECO:0000259" key="2">
    <source>
        <dbReference type="Pfam" id="PF00263"/>
    </source>
</evidence>
<feature type="domain" description="Pilus formation protein N-terminal" evidence="3">
    <location>
        <begin position="46"/>
        <end position="111"/>
    </location>
</feature>
<reference evidence="4 5" key="1">
    <citation type="submission" date="2018-02" db="EMBL/GenBank/DDBJ databases">
        <title>The draft genome of Phyllobacterium myrsinacearum DSM5892.</title>
        <authorList>
            <person name="Li L."/>
            <person name="Liu L."/>
            <person name="Zhang X."/>
            <person name="Wang T."/>
        </authorList>
    </citation>
    <scope>NUCLEOTIDE SEQUENCE [LARGE SCALE GENOMIC DNA]</scope>
    <source>
        <strain evidence="4 5">DSM 5892</strain>
    </source>
</reference>
<feature type="domain" description="Type II/III secretion system secretin-like" evidence="2">
    <location>
        <begin position="248"/>
        <end position="408"/>
    </location>
</feature>
<dbReference type="GO" id="GO:0015627">
    <property type="term" value="C:type II protein secretion system complex"/>
    <property type="evidence" value="ECO:0007669"/>
    <property type="project" value="TreeGrafter"/>
</dbReference>
<dbReference type="GO" id="GO:0009306">
    <property type="term" value="P:protein secretion"/>
    <property type="evidence" value="ECO:0007669"/>
    <property type="project" value="InterPro"/>
</dbReference>
<sequence length="448" mass="47710">MRNRKWPSGRAPGMMLCVLLLGMISMIVMNDSAHSQTISVDAMTGQPLKLTQGQGVIIRFDQPVESVFVADTQIADVRVVSPGAIYVFGSAVGTTNLIALNADQSLRGTMKLIISGNTDPAKQSMKTLQPNTIIDVKLFGEKTVATGKARSVGEAVDTESVIQSYAKPGNPPINNTTIQGANQVNIRVRFAEVSRNSLERYGLNWSALIEKGSFSFGIVKGNPLQTVPGGINAHLGTGNVNVDVLLDALQNNGILTVLAEPNITAVTGQTASFLAGGEVPIPIPAGDRQIGIEYKQFGVSLQFTPALLPNNRISLQVKPEVSTISAATGVSIGGVSVPGFKVRRADTTVEIGSGQTFAIAGLFQREETRELEKTPILGDVPILGSLFKSKKFQRNETELVILITPYLVQPRSDRSLKTPLDSPSGALSAPVAKKRQVAKKGYGFYVGD</sequence>
<dbReference type="PANTHER" id="PTHR30332:SF17">
    <property type="entry name" value="TYPE IV PILIATION SYSTEM PROTEIN DR_0774-RELATED"/>
    <property type="match status" value="1"/>
</dbReference>
<dbReference type="RefSeq" id="WP_105733660.1">
    <property type="nucleotide sequence ID" value="NZ_PVBT01000002.1"/>
</dbReference>
<evidence type="ECO:0000259" key="3">
    <source>
        <dbReference type="Pfam" id="PF13629"/>
    </source>
</evidence>
<dbReference type="InterPro" id="IPR004846">
    <property type="entry name" value="T2SS/T3SS_dom"/>
</dbReference>
<keyword evidence="5" id="KW-1185">Reference proteome</keyword>
<dbReference type="AlphaFoldDB" id="A0A2S9JQH6"/>
<proteinExistence type="inferred from homology"/>
<dbReference type="Pfam" id="PF13629">
    <property type="entry name" value="T2SS-T3SS_pil_N"/>
    <property type="match status" value="1"/>
</dbReference>
<evidence type="ECO:0000256" key="1">
    <source>
        <dbReference type="RuleBase" id="RU004003"/>
    </source>
</evidence>
<gene>
    <name evidence="4" type="ORF">C5750_09755</name>
</gene>
<dbReference type="InterPro" id="IPR032789">
    <property type="entry name" value="T2SS-T3SS_pil_N"/>
</dbReference>
<comment type="caution">
    <text evidence="4">The sequence shown here is derived from an EMBL/GenBank/DDBJ whole genome shotgun (WGS) entry which is preliminary data.</text>
</comment>
<dbReference type="Pfam" id="PF00263">
    <property type="entry name" value="Secretin"/>
    <property type="match status" value="1"/>
</dbReference>
<dbReference type="Proteomes" id="UP000238563">
    <property type="component" value="Unassembled WGS sequence"/>
</dbReference>